<comment type="caution">
    <text evidence="8">The sequence shown here is derived from an EMBL/GenBank/DDBJ whole genome shotgun (WGS) entry which is preliminary data.</text>
</comment>
<reference evidence="8" key="1">
    <citation type="submission" date="2021-02" db="EMBL/GenBank/DDBJ databases">
        <authorList>
            <person name="Dougan E. K."/>
            <person name="Rhodes N."/>
            <person name="Thang M."/>
            <person name="Chan C."/>
        </authorList>
    </citation>
    <scope>NUCLEOTIDE SEQUENCE</scope>
</reference>
<accession>A0A813LXF1</accession>
<dbReference type="InterPro" id="IPR018202">
    <property type="entry name" value="Ser_caboxypep_ser_AS"/>
</dbReference>
<dbReference type="SUPFAM" id="SSF53474">
    <property type="entry name" value="alpha/beta-Hydrolases"/>
    <property type="match status" value="1"/>
</dbReference>
<dbReference type="InterPro" id="IPR029058">
    <property type="entry name" value="AB_hydrolase_fold"/>
</dbReference>
<dbReference type="Proteomes" id="UP000626109">
    <property type="component" value="Unassembled WGS sequence"/>
</dbReference>
<dbReference type="PROSITE" id="PS00131">
    <property type="entry name" value="CARBOXYPEPT_SER_SER"/>
    <property type="match status" value="1"/>
</dbReference>
<dbReference type="Gene3D" id="3.40.50.1820">
    <property type="entry name" value="alpha/beta hydrolase"/>
    <property type="match status" value="1"/>
</dbReference>
<evidence type="ECO:0000256" key="7">
    <source>
        <dbReference type="RuleBase" id="RU361156"/>
    </source>
</evidence>
<proteinExistence type="inferred from homology"/>
<keyword evidence="3 7" id="KW-0645">Protease</keyword>
<evidence type="ECO:0000256" key="2">
    <source>
        <dbReference type="ARBA" id="ARBA00022645"/>
    </source>
</evidence>
<evidence type="ECO:0000313" key="9">
    <source>
        <dbReference type="Proteomes" id="UP000626109"/>
    </source>
</evidence>
<keyword evidence="4" id="KW-0732">Signal</keyword>
<dbReference type="PANTHER" id="PTHR11802">
    <property type="entry name" value="SERINE PROTEASE FAMILY S10 SERINE CARBOXYPEPTIDASE"/>
    <property type="match status" value="1"/>
</dbReference>
<dbReference type="PANTHER" id="PTHR11802:SF472">
    <property type="entry name" value="SERINE CARBOXYPEPTIDASE CPVL-RELATED"/>
    <property type="match status" value="1"/>
</dbReference>
<name>A0A813LXF1_POLGL</name>
<gene>
    <name evidence="8" type="ORF">PGLA2088_LOCUS50268</name>
</gene>
<keyword evidence="5 7" id="KW-0378">Hydrolase</keyword>
<protein>
    <recommendedName>
        <fullName evidence="7">Carboxypeptidase</fullName>
        <ecNumber evidence="7">3.4.16.-</ecNumber>
    </recommendedName>
</protein>
<dbReference type="InterPro" id="IPR033124">
    <property type="entry name" value="Ser_caboxypep_his_AS"/>
</dbReference>
<feature type="non-terminal residue" evidence="8">
    <location>
        <position position="310"/>
    </location>
</feature>
<dbReference type="GO" id="GO:0006508">
    <property type="term" value="P:proteolysis"/>
    <property type="evidence" value="ECO:0007669"/>
    <property type="project" value="UniProtKB-KW"/>
</dbReference>
<dbReference type="EMBL" id="CAJNNW010037347">
    <property type="protein sequence ID" value="CAE8741031.1"/>
    <property type="molecule type" value="Genomic_DNA"/>
</dbReference>
<dbReference type="AlphaFoldDB" id="A0A813LXF1"/>
<keyword evidence="6" id="KW-0325">Glycoprotein</keyword>
<dbReference type="PROSITE" id="PS00560">
    <property type="entry name" value="CARBOXYPEPT_SER_HIS"/>
    <property type="match status" value="1"/>
</dbReference>
<evidence type="ECO:0000256" key="1">
    <source>
        <dbReference type="ARBA" id="ARBA00009431"/>
    </source>
</evidence>
<evidence type="ECO:0000313" key="8">
    <source>
        <dbReference type="EMBL" id="CAE8741031.1"/>
    </source>
</evidence>
<dbReference type="Pfam" id="PF00450">
    <property type="entry name" value="Peptidase_S10"/>
    <property type="match status" value="1"/>
</dbReference>
<organism evidence="8 9">
    <name type="scientific">Polarella glacialis</name>
    <name type="common">Dinoflagellate</name>
    <dbReference type="NCBI Taxonomy" id="89957"/>
    <lineage>
        <taxon>Eukaryota</taxon>
        <taxon>Sar</taxon>
        <taxon>Alveolata</taxon>
        <taxon>Dinophyceae</taxon>
        <taxon>Suessiales</taxon>
        <taxon>Suessiaceae</taxon>
        <taxon>Polarella</taxon>
    </lineage>
</organism>
<dbReference type="InterPro" id="IPR001563">
    <property type="entry name" value="Peptidase_S10"/>
</dbReference>
<evidence type="ECO:0000256" key="3">
    <source>
        <dbReference type="ARBA" id="ARBA00022670"/>
    </source>
</evidence>
<comment type="similarity">
    <text evidence="1 7">Belongs to the peptidase S10 family.</text>
</comment>
<dbReference type="GO" id="GO:0004185">
    <property type="term" value="F:serine-type carboxypeptidase activity"/>
    <property type="evidence" value="ECO:0007669"/>
    <property type="project" value="UniProtKB-UniRule"/>
</dbReference>
<evidence type="ECO:0000256" key="5">
    <source>
        <dbReference type="ARBA" id="ARBA00022801"/>
    </source>
</evidence>
<keyword evidence="2 7" id="KW-0121">Carboxypeptidase</keyword>
<sequence length="310" mass="33788">LFPALRANDFYVTGESYAGKWVPSCAYALHEGNKAVGAEDRINLKGISIGDGAMHPGKQFVGFGDLLWNLGMVDESERAEFHKYEASITDRLASNDYVGAFKVFDEMLNADFYPYPSYYANVTGLTTNYFNFELAPDATPLGGDFVAWLNTRAVRDQIHVGDRSYAPENTTVEAHLLGDWMRDVLAVLVPVMENYKVLIYSGQNDVILGPPLTEQFLSGLEWSGQSAYNKAKKVVWRRSAKGPGSQLADVAGYARQVGNFAQVVVRGAGHMVPGDQPERALDLITRFVSGEGFGPAKSDAGAISEAAIVV</sequence>
<evidence type="ECO:0000256" key="4">
    <source>
        <dbReference type="ARBA" id="ARBA00022729"/>
    </source>
</evidence>
<evidence type="ECO:0000256" key="6">
    <source>
        <dbReference type="ARBA" id="ARBA00023180"/>
    </source>
</evidence>
<dbReference type="EC" id="3.4.16.-" evidence="7"/>